<dbReference type="InterPro" id="IPR011053">
    <property type="entry name" value="Single_hybrid_motif"/>
</dbReference>
<gene>
    <name evidence="5" type="ORF">PV328_003765</name>
</gene>
<reference evidence="5" key="2">
    <citation type="submission" date="2023-03" db="EMBL/GenBank/DDBJ databases">
        <authorList>
            <person name="Inwood S.N."/>
            <person name="Skelly J.G."/>
            <person name="Guhlin J."/>
            <person name="Harrop T.W.R."/>
            <person name="Goldson S.G."/>
            <person name="Dearden P.K."/>
        </authorList>
    </citation>
    <scope>NUCLEOTIDE SEQUENCE</scope>
    <source>
        <strain evidence="5">Irish</strain>
        <tissue evidence="5">Whole body</tissue>
    </source>
</reference>
<feature type="region of interest" description="Disordered" evidence="4">
    <location>
        <begin position="1"/>
        <end position="20"/>
    </location>
</feature>
<dbReference type="Pfam" id="PF01597">
    <property type="entry name" value="GCV_H"/>
    <property type="match status" value="1"/>
</dbReference>
<dbReference type="GO" id="GO:0003785">
    <property type="term" value="F:actin monomer binding"/>
    <property type="evidence" value="ECO:0007669"/>
    <property type="project" value="TreeGrafter"/>
</dbReference>
<dbReference type="GO" id="GO:0048813">
    <property type="term" value="P:dendrite morphogenesis"/>
    <property type="evidence" value="ECO:0007669"/>
    <property type="project" value="TreeGrafter"/>
</dbReference>
<dbReference type="PANTHER" id="PTHR13651">
    <property type="entry name" value="PROTEIN ABITRAM"/>
    <property type="match status" value="1"/>
</dbReference>
<reference evidence="5" key="1">
    <citation type="journal article" date="2023" name="bioRxiv">
        <title>Scaffold-level genome assemblies of two parasitoid biocontrol wasps reveal the parthenogenesis mechanism and an associated novel virus.</title>
        <authorList>
            <person name="Inwood S."/>
            <person name="Skelly J."/>
            <person name="Guhlin J."/>
            <person name="Harrop T."/>
            <person name="Goldson S."/>
            <person name="Dearden P."/>
        </authorList>
    </citation>
    <scope>NUCLEOTIDE SEQUENCE</scope>
    <source>
        <strain evidence="5">Irish</strain>
        <tissue evidence="5">Whole body</tissue>
    </source>
</reference>
<name>A0AA39F940_9HYME</name>
<dbReference type="InterPro" id="IPR039169">
    <property type="entry name" value="Abitram"/>
</dbReference>
<dbReference type="GO" id="GO:0051489">
    <property type="term" value="P:regulation of filopodium assembly"/>
    <property type="evidence" value="ECO:0007669"/>
    <property type="project" value="TreeGrafter"/>
</dbReference>
<keyword evidence="6" id="KW-1185">Reference proteome</keyword>
<sequence>MTDNINMNIDEGDSGINDSDDEYEIPPDNDVCDMLDEVNLNTELPIITDRYFIPYYKIDVQKKYDDICIRIHSNRICMLSLAPSHALLQNKYEIEKLSFKVTEKLDRTANKISGKGKRGAQPMQANSNICIITCTNGEIWPIKCCIFGKLIEVNESLVENPQLLKKPPHEGGYIAIILPNIKIADSMKNMLLTEDDYKAAIDKRDNILEEVNNLQNGDTSKRARDNECPSSDKPEKMQKI</sequence>
<dbReference type="SUPFAM" id="SSF51230">
    <property type="entry name" value="Single hybrid motif"/>
    <property type="match status" value="1"/>
</dbReference>
<dbReference type="GO" id="GO:0030425">
    <property type="term" value="C:dendrite"/>
    <property type="evidence" value="ECO:0007669"/>
    <property type="project" value="TreeGrafter"/>
</dbReference>
<evidence type="ECO:0000313" key="5">
    <source>
        <dbReference type="EMBL" id="KAK0165230.1"/>
    </source>
</evidence>
<evidence type="ECO:0000256" key="1">
    <source>
        <dbReference type="ARBA" id="ARBA00010764"/>
    </source>
</evidence>
<feature type="compositionally biased region" description="Basic and acidic residues" evidence="4">
    <location>
        <begin position="219"/>
        <end position="240"/>
    </location>
</feature>
<dbReference type="Proteomes" id="UP001168990">
    <property type="component" value="Unassembled WGS sequence"/>
</dbReference>
<dbReference type="AlphaFoldDB" id="A0AA39F940"/>
<dbReference type="InterPro" id="IPR033753">
    <property type="entry name" value="GCV_H/Fam206"/>
</dbReference>
<dbReference type="PANTHER" id="PTHR13651:SF0">
    <property type="entry name" value="PROTEIN ABITRAM"/>
    <property type="match status" value="1"/>
</dbReference>
<dbReference type="EMBL" id="JAQQBS010001422">
    <property type="protein sequence ID" value="KAK0165230.1"/>
    <property type="molecule type" value="Genomic_DNA"/>
</dbReference>
<dbReference type="GO" id="GO:0005634">
    <property type="term" value="C:nucleus"/>
    <property type="evidence" value="ECO:0007669"/>
    <property type="project" value="TreeGrafter"/>
</dbReference>
<organism evidence="5 6">
    <name type="scientific">Microctonus aethiopoides</name>
    <dbReference type="NCBI Taxonomy" id="144406"/>
    <lineage>
        <taxon>Eukaryota</taxon>
        <taxon>Metazoa</taxon>
        <taxon>Ecdysozoa</taxon>
        <taxon>Arthropoda</taxon>
        <taxon>Hexapoda</taxon>
        <taxon>Insecta</taxon>
        <taxon>Pterygota</taxon>
        <taxon>Neoptera</taxon>
        <taxon>Endopterygota</taxon>
        <taxon>Hymenoptera</taxon>
        <taxon>Apocrita</taxon>
        <taxon>Ichneumonoidea</taxon>
        <taxon>Braconidae</taxon>
        <taxon>Euphorinae</taxon>
        <taxon>Microctonus</taxon>
    </lineage>
</organism>
<evidence type="ECO:0000313" key="6">
    <source>
        <dbReference type="Proteomes" id="UP001168990"/>
    </source>
</evidence>
<comment type="caution">
    <text evidence="5">The sequence shown here is derived from an EMBL/GenBank/DDBJ whole genome shotgun (WGS) entry which is preliminary data.</text>
</comment>
<evidence type="ECO:0000256" key="3">
    <source>
        <dbReference type="ARBA" id="ARBA00030463"/>
    </source>
</evidence>
<evidence type="ECO:0000256" key="2">
    <source>
        <dbReference type="ARBA" id="ARBA00019325"/>
    </source>
</evidence>
<dbReference type="GO" id="GO:0030027">
    <property type="term" value="C:lamellipodium"/>
    <property type="evidence" value="ECO:0007669"/>
    <property type="project" value="TreeGrafter"/>
</dbReference>
<dbReference type="GO" id="GO:0051015">
    <property type="term" value="F:actin filament binding"/>
    <property type="evidence" value="ECO:0007669"/>
    <property type="project" value="TreeGrafter"/>
</dbReference>
<proteinExistence type="inferred from homology"/>
<dbReference type="GO" id="GO:0032433">
    <property type="term" value="C:filopodium tip"/>
    <property type="evidence" value="ECO:0007669"/>
    <property type="project" value="TreeGrafter"/>
</dbReference>
<evidence type="ECO:0000256" key="4">
    <source>
        <dbReference type="SAM" id="MobiDB-lite"/>
    </source>
</evidence>
<dbReference type="GO" id="GO:0030833">
    <property type="term" value="P:regulation of actin filament polymerization"/>
    <property type="evidence" value="ECO:0007669"/>
    <property type="project" value="TreeGrafter"/>
</dbReference>
<feature type="compositionally biased region" description="Acidic residues" evidence="4">
    <location>
        <begin position="10"/>
        <end position="20"/>
    </location>
</feature>
<dbReference type="Gene3D" id="2.40.50.100">
    <property type="match status" value="1"/>
</dbReference>
<feature type="region of interest" description="Disordered" evidence="4">
    <location>
        <begin position="211"/>
        <end position="240"/>
    </location>
</feature>
<comment type="similarity">
    <text evidence="1">Belongs to the ABITRAM family.</text>
</comment>
<protein>
    <recommendedName>
        <fullName evidence="2">Protein Abitram</fullName>
    </recommendedName>
    <alternativeName>
        <fullName evidence="3">Actin-binding transcription modulator</fullName>
    </alternativeName>
</protein>
<accession>A0AA39F940</accession>